<reference evidence="1" key="1">
    <citation type="submission" date="2024-09" db="EMBL/GenBank/DDBJ databases">
        <title>Black Yeasts Isolated from many extreme environments.</title>
        <authorList>
            <person name="Coleine C."/>
            <person name="Stajich J.E."/>
            <person name="Selbmann L."/>
        </authorList>
    </citation>
    <scope>NUCLEOTIDE SEQUENCE</scope>
    <source>
        <strain evidence="1">CCFEE 5737</strain>
    </source>
</reference>
<dbReference type="Proteomes" id="UP001186974">
    <property type="component" value="Unassembled WGS sequence"/>
</dbReference>
<accession>A0ACC3D3B8</accession>
<protein>
    <submittedName>
        <fullName evidence="1">Uncharacterized protein</fullName>
    </submittedName>
</protein>
<name>A0ACC3D3B8_9PEZI</name>
<sequence>MSSIKSAAVEMATNATKAASPIHPYYPLDVEIVGYLANQWPVPTLLGVFFGGLGVIFYTTRVLVKRQNPQMPKGELLTVMWFVLCGFIHLFFEGYFAYNFKHMGGLQDLFGQLWKEYALSDSRYLTQDPFVLCMETITAVCWGPLSFVIAAMITYQHPLRYPLQAIVSLGQLYGDVLYYATSMFDHYLMGITYSRPEMYYFWGYYFLMNFFWIVIPGYLIWDSAKQTAKAFSTLQKSEAGKFAKKAQ</sequence>
<evidence type="ECO:0000313" key="1">
    <source>
        <dbReference type="EMBL" id="KAK3061071.1"/>
    </source>
</evidence>
<keyword evidence="2" id="KW-1185">Reference proteome</keyword>
<organism evidence="1 2">
    <name type="scientific">Coniosporium uncinatum</name>
    <dbReference type="NCBI Taxonomy" id="93489"/>
    <lineage>
        <taxon>Eukaryota</taxon>
        <taxon>Fungi</taxon>
        <taxon>Dikarya</taxon>
        <taxon>Ascomycota</taxon>
        <taxon>Pezizomycotina</taxon>
        <taxon>Dothideomycetes</taxon>
        <taxon>Dothideomycetes incertae sedis</taxon>
        <taxon>Coniosporium</taxon>
    </lineage>
</organism>
<dbReference type="EMBL" id="JAWDJW010008088">
    <property type="protein sequence ID" value="KAK3061071.1"/>
    <property type="molecule type" value="Genomic_DNA"/>
</dbReference>
<proteinExistence type="predicted"/>
<comment type="caution">
    <text evidence="1">The sequence shown here is derived from an EMBL/GenBank/DDBJ whole genome shotgun (WGS) entry which is preliminary data.</text>
</comment>
<gene>
    <name evidence="1" type="ORF">LTS18_007085</name>
</gene>
<evidence type="ECO:0000313" key="2">
    <source>
        <dbReference type="Proteomes" id="UP001186974"/>
    </source>
</evidence>